<dbReference type="GO" id="GO:0015205">
    <property type="term" value="F:nucleobase transmembrane transporter activity"/>
    <property type="evidence" value="ECO:0007669"/>
    <property type="project" value="TreeGrafter"/>
</dbReference>
<dbReference type="InterPro" id="IPR001248">
    <property type="entry name" value="Pur-cyt_permease"/>
</dbReference>
<feature type="transmembrane region" description="Helical" evidence="6">
    <location>
        <begin position="121"/>
        <end position="140"/>
    </location>
</feature>
<feature type="transmembrane region" description="Helical" evidence="6">
    <location>
        <begin position="207"/>
        <end position="226"/>
    </location>
</feature>
<accession>A0A5C3N353</accession>
<dbReference type="Proteomes" id="UP000305948">
    <property type="component" value="Unassembled WGS sequence"/>
</dbReference>
<comment type="similarity">
    <text evidence="2">Belongs to the purine-cytosine permease (2.A.39) family.</text>
</comment>
<name>A0A5C3N353_9AGAM</name>
<dbReference type="InterPro" id="IPR045225">
    <property type="entry name" value="Uracil/uridine/allantoin_perm"/>
</dbReference>
<feature type="transmembrane region" description="Helical" evidence="6">
    <location>
        <begin position="82"/>
        <end position="100"/>
    </location>
</feature>
<feature type="transmembrane region" description="Helical" evidence="6">
    <location>
        <begin position="246"/>
        <end position="264"/>
    </location>
</feature>
<keyword evidence="3 6" id="KW-0812">Transmembrane</keyword>
<feature type="transmembrane region" description="Helical" evidence="6">
    <location>
        <begin position="490"/>
        <end position="508"/>
    </location>
</feature>
<protein>
    <recommendedName>
        <fullName evidence="9">Allantoin permease</fullName>
    </recommendedName>
</protein>
<feature type="transmembrane region" description="Helical" evidence="6">
    <location>
        <begin position="285"/>
        <end position="309"/>
    </location>
</feature>
<feature type="transmembrane region" description="Helical" evidence="6">
    <location>
        <begin position="401"/>
        <end position="424"/>
    </location>
</feature>
<evidence type="ECO:0000256" key="4">
    <source>
        <dbReference type="ARBA" id="ARBA00022989"/>
    </source>
</evidence>
<feature type="transmembrane region" description="Helical" evidence="6">
    <location>
        <begin position="379"/>
        <end position="395"/>
    </location>
</feature>
<evidence type="ECO:0000313" key="8">
    <source>
        <dbReference type="Proteomes" id="UP000305948"/>
    </source>
</evidence>
<dbReference type="Gene3D" id="1.10.4160.10">
    <property type="entry name" value="Hydantoin permease"/>
    <property type="match status" value="1"/>
</dbReference>
<proteinExistence type="inferred from homology"/>
<feature type="transmembrane region" description="Helical" evidence="6">
    <location>
        <begin position="178"/>
        <end position="195"/>
    </location>
</feature>
<sequence length="604" mass="66710">MKFLYGGRSVDLVLRALETPGSEDYRGRHQWSNKDLDPTPLSERKWTKWDYMALWWGSSFNANAWAAASSLVAVGLSFSQAMAVNIIGAAISSIATVANARQGALYHIGYPVAIRSQMGVWGGYFFVFLRAVVAIVWYGIQAYYTGLLFSVSLRCIFGHRWTDIKPFPASADITSYDFTAFIMIYILQLPLMFIHPSNIRRAFEIKAFILPPCAIGLTAWACVKAGGFSKFDLATTTTVSGATLGWAWMNGINSVISAVSPMMINQPDLARYSKKPEEAGSWQGYAMFICKNLIAFMSIATTSALKVLYGGDPAWNLWDQLNMILDNNWTPLARFSIFMVAMTFAFATILTNISANSIPFGADISGVAPRWLTIRRGQVLCWVLGLAIVPWKFLVDAAKFITFLGSYTILMGAVIGVVLCDFYVVRKGNIHVPSCYDGSKDGLYYFSRGINWRGCLAWLCGFIVPFPGLVGSYDTTAVNAAAIDMYQLGWLLSVAISFSVHLVLNLLFPVPVFPKKYRHIPVTWEYLGDQTRNGIFDDEHWAGPAEPVLSVVEAGSNSSTHTRAGSDTEEKQCPDGKACDCSDKCSVHQLQTESGFGVQALEFR</sequence>
<dbReference type="CDD" id="cd11482">
    <property type="entry name" value="SLC-NCS1sbd_NRT1-like"/>
    <property type="match status" value="1"/>
</dbReference>
<dbReference type="PANTHER" id="PTHR30618:SF0">
    <property type="entry name" value="PURINE-URACIL PERMEASE NCS1"/>
    <property type="match status" value="1"/>
</dbReference>
<comment type="subcellular location">
    <subcellularLocation>
        <location evidence="1">Membrane</location>
        <topology evidence="1">Multi-pass membrane protein</topology>
    </subcellularLocation>
</comment>
<dbReference type="PANTHER" id="PTHR30618">
    <property type="entry name" value="NCS1 FAMILY PURINE/PYRIMIDINE TRANSPORTER"/>
    <property type="match status" value="1"/>
</dbReference>
<keyword evidence="5 6" id="KW-0472">Membrane</keyword>
<keyword evidence="4 6" id="KW-1133">Transmembrane helix</keyword>
<dbReference type="Pfam" id="PF02133">
    <property type="entry name" value="Transp_cyt_pur"/>
    <property type="match status" value="1"/>
</dbReference>
<gene>
    <name evidence="7" type="ORF">OE88DRAFT_1735338</name>
</gene>
<evidence type="ECO:0000256" key="1">
    <source>
        <dbReference type="ARBA" id="ARBA00004141"/>
    </source>
</evidence>
<dbReference type="OrthoDB" id="2018619at2759"/>
<evidence type="ECO:0000313" key="7">
    <source>
        <dbReference type="EMBL" id="TFK51435.1"/>
    </source>
</evidence>
<evidence type="ECO:0000256" key="2">
    <source>
        <dbReference type="ARBA" id="ARBA00008974"/>
    </source>
</evidence>
<keyword evidence="8" id="KW-1185">Reference proteome</keyword>
<evidence type="ECO:0000256" key="5">
    <source>
        <dbReference type="ARBA" id="ARBA00023136"/>
    </source>
</evidence>
<evidence type="ECO:0000256" key="3">
    <source>
        <dbReference type="ARBA" id="ARBA00022692"/>
    </source>
</evidence>
<evidence type="ECO:0000256" key="6">
    <source>
        <dbReference type="SAM" id="Phobius"/>
    </source>
</evidence>
<feature type="transmembrane region" description="Helical" evidence="6">
    <location>
        <begin position="53"/>
        <end position="76"/>
    </location>
</feature>
<evidence type="ECO:0008006" key="9">
    <source>
        <dbReference type="Google" id="ProtNLM"/>
    </source>
</evidence>
<dbReference type="EMBL" id="ML213511">
    <property type="protein sequence ID" value="TFK51435.1"/>
    <property type="molecule type" value="Genomic_DNA"/>
</dbReference>
<dbReference type="GO" id="GO:0005886">
    <property type="term" value="C:plasma membrane"/>
    <property type="evidence" value="ECO:0007669"/>
    <property type="project" value="TreeGrafter"/>
</dbReference>
<dbReference type="AlphaFoldDB" id="A0A5C3N353"/>
<organism evidence="7 8">
    <name type="scientific">Heliocybe sulcata</name>
    <dbReference type="NCBI Taxonomy" id="5364"/>
    <lineage>
        <taxon>Eukaryota</taxon>
        <taxon>Fungi</taxon>
        <taxon>Dikarya</taxon>
        <taxon>Basidiomycota</taxon>
        <taxon>Agaricomycotina</taxon>
        <taxon>Agaricomycetes</taxon>
        <taxon>Gloeophyllales</taxon>
        <taxon>Gloeophyllaceae</taxon>
        <taxon>Heliocybe</taxon>
    </lineage>
</organism>
<feature type="transmembrane region" description="Helical" evidence="6">
    <location>
        <begin position="450"/>
        <end position="470"/>
    </location>
</feature>
<feature type="transmembrane region" description="Helical" evidence="6">
    <location>
        <begin position="329"/>
        <end position="350"/>
    </location>
</feature>
<reference evidence="7 8" key="1">
    <citation type="journal article" date="2019" name="Nat. Ecol. Evol.">
        <title>Megaphylogeny resolves global patterns of mushroom evolution.</title>
        <authorList>
            <person name="Varga T."/>
            <person name="Krizsan K."/>
            <person name="Foldi C."/>
            <person name="Dima B."/>
            <person name="Sanchez-Garcia M."/>
            <person name="Sanchez-Ramirez S."/>
            <person name="Szollosi G.J."/>
            <person name="Szarkandi J.G."/>
            <person name="Papp V."/>
            <person name="Albert L."/>
            <person name="Andreopoulos W."/>
            <person name="Angelini C."/>
            <person name="Antonin V."/>
            <person name="Barry K.W."/>
            <person name="Bougher N.L."/>
            <person name="Buchanan P."/>
            <person name="Buyck B."/>
            <person name="Bense V."/>
            <person name="Catcheside P."/>
            <person name="Chovatia M."/>
            <person name="Cooper J."/>
            <person name="Damon W."/>
            <person name="Desjardin D."/>
            <person name="Finy P."/>
            <person name="Geml J."/>
            <person name="Haridas S."/>
            <person name="Hughes K."/>
            <person name="Justo A."/>
            <person name="Karasinski D."/>
            <person name="Kautmanova I."/>
            <person name="Kiss B."/>
            <person name="Kocsube S."/>
            <person name="Kotiranta H."/>
            <person name="LaButti K.M."/>
            <person name="Lechner B.E."/>
            <person name="Liimatainen K."/>
            <person name="Lipzen A."/>
            <person name="Lukacs Z."/>
            <person name="Mihaltcheva S."/>
            <person name="Morgado L.N."/>
            <person name="Niskanen T."/>
            <person name="Noordeloos M.E."/>
            <person name="Ohm R.A."/>
            <person name="Ortiz-Santana B."/>
            <person name="Ovrebo C."/>
            <person name="Racz N."/>
            <person name="Riley R."/>
            <person name="Savchenko A."/>
            <person name="Shiryaev A."/>
            <person name="Soop K."/>
            <person name="Spirin V."/>
            <person name="Szebenyi C."/>
            <person name="Tomsovsky M."/>
            <person name="Tulloss R.E."/>
            <person name="Uehling J."/>
            <person name="Grigoriev I.V."/>
            <person name="Vagvolgyi C."/>
            <person name="Papp T."/>
            <person name="Martin F.M."/>
            <person name="Miettinen O."/>
            <person name="Hibbett D.S."/>
            <person name="Nagy L.G."/>
        </authorList>
    </citation>
    <scope>NUCLEOTIDE SEQUENCE [LARGE SCALE GENOMIC DNA]</scope>
    <source>
        <strain evidence="7 8">OMC1185</strain>
    </source>
</reference>